<evidence type="ECO:0008006" key="3">
    <source>
        <dbReference type="Google" id="ProtNLM"/>
    </source>
</evidence>
<feature type="transmembrane region" description="Helical" evidence="1">
    <location>
        <begin position="234"/>
        <end position="260"/>
    </location>
</feature>
<sequence length="264" mass="29811">LFIFILIVLINSYIVPFPEASSRWRDITYWEDNPTSAPPVWVNWFSSAKRAPSLIIKEHTFSEEKMGKIKLTRTVFEYEYSYDLPPLDVIFHGYTKGSPVIILSIERPDGHIIELVKRPISRSDGKTTRVSIAKDTRIESYNFGVKYEKPEHNRIEREMVKPTSILFSEAKEGILVHPTPLKGTYKIIAEIILPSENDIVEDVYLSLSGSVSGWLGTDNSKRDIWSGIIAGVKWALLIGLLTAFTAVSIGVIYGVMSAYLGGWK</sequence>
<dbReference type="PANTHER" id="PTHR43839:SF1">
    <property type="entry name" value="OPPC IN A BINDING PROTEIN-DEPENDENT TRANSPORT SYSTEM"/>
    <property type="match status" value="1"/>
</dbReference>
<evidence type="ECO:0000256" key="1">
    <source>
        <dbReference type="SAM" id="Phobius"/>
    </source>
</evidence>
<gene>
    <name evidence="2" type="ORF">S01H1_44883</name>
</gene>
<dbReference type="AlphaFoldDB" id="X0UYR2"/>
<feature type="non-terminal residue" evidence="2">
    <location>
        <position position="264"/>
    </location>
</feature>
<accession>X0UYR2</accession>
<feature type="non-terminal residue" evidence="2">
    <location>
        <position position="1"/>
    </location>
</feature>
<protein>
    <recommendedName>
        <fullName evidence="3">ABC transmembrane type-1 domain-containing protein</fullName>
    </recommendedName>
</protein>
<comment type="caution">
    <text evidence="2">The sequence shown here is derived from an EMBL/GenBank/DDBJ whole genome shotgun (WGS) entry which is preliminary data.</text>
</comment>
<proteinExistence type="predicted"/>
<keyword evidence="1" id="KW-0472">Membrane</keyword>
<keyword evidence="1" id="KW-0812">Transmembrane</keyword>
<organism evidence="2">
    <name type="scientific">marine sediment metagenome</name>
    <dbReference type="NCBI Taxonomy" id="412755"/>
    <lineage>
        <taxon>unclassified sequences</taxon>
        <taxon>metagenomes</taxon>
        <taxon>ecological metagenomes</taxon>
    </lineage>
</organism>
<keyword evidence="1" id="KW-1133">Transmembrane helix</keyword>
<name>X0UYR2_9ZZZZ</name>
<evidence type="ECO:0000313" key="2">
    <source>
        <dbReference type="EMBL" id="GAG10959.1"/>
    </source>
</evidence>
<dbReference type="PANTHER" id="PTHR43839">
    <property type="entry name" value="OPPC IN A BINDING PROTEIN-DEPENDENT TRANSPORT SYSTEM"/>
    <property type="match status" value="1"/>
</dbReference>
<dbReference type="EMBL" id="BARS01028650">
    <property type="protein sequence ID" value="GAG10959.1"/>
    <property type="molecule type" value="Genomic_DNA"/>
</dbReference>
<reference evidence="2" key="1">
    <citation type="journal article" date="2014" name="Front. Microbiol.">
        <title>High frequency of phylogenetically diverse reductive dehalogenase-homologous genes in deep subseafloor sedimentary metagenomes.</title>
        <authorList>
            <person name="Kawai M."/>
            <person name="Futagami T."/>
            <person name="Toyoda A."/>
            <person name="Takaki Y."/>
            <person name="Nishi S."/>
            <person name="Hori S."/>
            <person name="Arai W."/>
            <person name="Tsubouchi T."/>
            <person name="Morono Y."/>
            <person name="Uchiyama I."/>
            <person name="Ito T."/>
            <person name="Fujiyama A."/>
            <person name="Inagaki F."/>
            <person name="Takami H."/>
        </authorList>
    </citation>
    <scope>NUCLEOTIDE SEQUENCE</scope>
    <source>
        <strain evidence="2">Expedition CK06-06</strain>
    </source>
</reference>